<protein>
    <recommendedName>
        <fullName evidence="4">TrbL/VirB6 plasmid conjugal transfer protein</fullName>
    </recommendedName>
</protein>
<dbReference type="Proteomes" id="UP000198817">
    <property type="component" value="Unassembled WGS sequence"/>
</dbReference>
<feature type="transmembrane region" description="Helical" evidence="1">
    <location>
        <begin position="250"/>
        <end position="272"/>
    </location>
</feature>
<organism evidence="2 3">
    <name type="scientific">Eubacterium pyruvativorans</name>
    <dbReference type="NCBI Taxonomy" id="155865"/>
    <lineage>
        <taxon>Bacteria</taxon>
        <taxon>Bacillati</taxon>
        <taxon>Bacillota</taxon>
        <taxon>Clostridia</taxon>
        <taxon>Eubacteriales</taxon>
        <taxon>Eubacteriaceae</taxon>
        <taxon>Eubacterium</taxon>
    </lineage>
</organism>
<feature type="transmembrane region" description="Helical" evidence="1">
    <location>
        <begin position="40"/>
        <end position="65"/>
    </location>
</feature>
<keyword evidence="3" id="KW-1185">Reference proteome</keyword>
<name>A0A1I7IJ48_9FIRM</name>
<proteinExistence type="predicted"/>
<dbReference type="InterPro" id="IPR045798">
    <property type="entry name" value="TrbL_Firmicutes"/>
</dbReference>
<reference evidence="2 3" key="1">
    <citation type="submission" date="2016-10" db="EMBL/GenBank/DDBJ databases">
        <authorList>
            <person name="de Groot N.N."/>
        </authorList>
    </citation>
    <scope>NUCLEOTIDE SEQUENCE [LARGE SCALE GENOMIC DNA]</scope>
    <source>
        <strain evidence="2 3">KHGC13</strain>
    </source>
</reference>
<gene>
    <name evidence="2" type="ORF">SAMN05216508_1498</name>
</gene>
<feature type="transmembrane region" description="Helical" evidence="1">
    <location>
        <begin position="86"/>
        <end position="111"/>
    </location>
</feature>
<dbReference type="Pfam" id="PF19478">
    <property type="entry name" value="TrbL_2"/>
    <property type="match status" value="1"/>
</dbReference>
<evidence type="ECO:0000313" key="2">
    <source>
        <dbReference type="EMBL" id="SFU72923.1"/>
    </source>
</evidence>
<dbReference type="EMBL" id="FPBT01000049">
    <property type="protein sequence ID" value="SFU72923.1"/>
    <property type="molecule type" value="Genomic_DNA"/>
</dbReference>
<feature type="transmembrane region" description="Helical" evidence="1">
    <location>
        <begin position="210"/>
        <end position="230"/>
    </location>
</feature>
<evidence type="ECO:0000256" key="1">
    <source>
        <dbReference type="SAM" id="Phobius"/>
    </source>
</evidence>
<keyword evidence="1" id="KW-0472">Membrane</keyword>
<accession>A0A1I7IJ48</accession>
<keyword evidence="1" id="KW-0812">Transmembrane</keyword>
<evidence type="ECO:0000313" key="3">
    <source>
        <dbReference type="Proteomes" id="UP000198817"/>
    </source>
</evidence>
<sequence length="278" mass="30106">MSDNWVVQNLQNALNTWNEKLAEVWQLLAMSPESFKGGGIWKVILNINGAVQAIGLALLVLFFLVGMARTSASLDEVKRPEHALKLFIRFAIAKGVVTYGLELMMAIFTIIQGVVSTIMRSSGIAAAGKTTLPKEMVKAIEDCGFFESIPLWAVTLIGSLVITVLSFIIILTVYGRFFKLYMYTAIAPIPLSTFAGQPTQNVGISFLKGYAAVCLEGAIIVLACIIFTKFASTPPVVDADAAPAAMVWKYVGELVFNMLVLVGSVKLSDAIVREMMGL</sequence>
<dbReference type="AlphaFoldDB" id="A0A1I7IJ48"/>
<keyword evidence="1" id="KW-1133">Transmembrane helix</keyword>
<dbReference type="RefSeq" id="WP_090472282.1">
    <property type="nucleotide sequence ID" value="NZ_FOWF01000051.1"/>
</dbReference>
<dbReference type="STRING" id="155865.SAMN05216515_1513"/>
<evidence type="ECO:0008006" key="4">
    <source>
        <dbReference type="Google" id="ProtNLM"/>
    </source>
</evidence>
<dbReference type="OrthoDB" id="9807620at2"/>
<feature type="transmembrane region" description="Helical" evidence="1">
    <location>
        <begin position="151"/>
        <end position="174"/>
    </location>
</feature>